<dbReference type="EMBL" id="SPIA01000001">
    <property type="protein sequence ID" value="TFH69048.1"/>
    <property type="molecule type" value="Genomic_DNA"/>
</dbReference>
<gene>
    <name evidence="2" type="ORF">E3W66_03690</name>
</gene>
<feature type="region of interest" description="Disordered" evidence="1">
    <location>
        <begin position="62"/>
        <end position="87"/>
    </location>
</feature>
<dbReference type="Proteomes" id="UP000298133">
    <property type="component" value="Unassembled WGS sequence"/>
</dbReference>
<proteinExistence type="predicted"/>
<comment type="caution">
    <text evidence="2">The sequence shown here is derived from an EMBL/GenBank/DDBJ whole genome shotgun (WGS) entry which is preliminary data.</text>
</comment>
<dbReference type="AlphaFoldDB" id="A0A4Y8UKQ4"/>
<keyword evidence="3" id="KW-1185">Reference proteome</keyword>
<sequence length="87" mass="9144">MKVVKKSSEYTVYQKRSGRYAVAAKGGKLVNGEEKVAVLLDLGLIKLTAPAVVEEAVEEVVEEAAAEEAPAEEAAGEEAAEQEPAAE</sequence>
<accession>A0A4Y8UKQ4</accession>
<evidence type="ECO:0000313" key="3">
    <source>
        <dbReference type="Proteomes" id="UP000298133"/>
    </source>
</evidence>
<organism evidence="2 3">
    <name type="scientific">Gammaproteobacteria bacterium LSUCC0057</name>
    <dbReference type="NCBI Taxonomy" id="2559237"/>
    <lineage>
        <taxon>Bacteria</taxon>
        <taxon>Pseudomonadati</taxon>
        <taxon>Pseudomonadota</taxon>
        <taxon>Gammaproteobacteria</taxon>
        <taxon>Cellvibrionales</taxon>
        <taxon>Porticoccaceae</taxon>
        <taxon>SAR92 clade</taxon>
    </lineage>
</organism>
<evidence type="ECO:0000256" key="1">
    <source>
        <dbReference type="SAM" id="MobiDB-lite"/>
    </source>
</evidence>
<name>A0A4Y8UKQ4_9GAMM</name>
<evidence type="ECO:0000313" key="2">
    <source>
        <dbReference type="EMBL" id="TFH69048.1"/>
    </source>
</evidence>
<protein>
    <submittedName>
        <fullName evidence="2">Uncharacterized protein</fullName>
    </submittedName>
</protein>
<reference evidence="2 3" key="1">
    <citation type="submission" date="2019-03" db="EMBL/GenBank/DDBJ databases">
        <title>Draft genome of Gammaproteobacteria bacterium LSUCC0057, a member of the SAR92 clade.</title>
        <authorList>
            <person name="Lanclos V.C."/>
            <person name="Doiron C."/>
            <person name="Henson M.W."/>
            <person name="Thrash J.C."/>
        </authorList>
    </citation>
    <scope>NUCLEOTIDE SEQUENCE [LARGE SCALE GENOMIC DNA]</scope>
    <source>
        <strain evidence="2 3">LSUCC0057</strain>
    </source>
</reference>
<dbReference type="OrthoDB" id="5298522at2"/>